<accession>A0AAW0S663</accession>
<feature type="chain" id="PRO_5043866860" evidence="1">
    <location>
        <begin position="20"/>
        <end position="453"/>
    </location>
</feature>
<name>A0AAW0S663_9HYPO</name>
<dbReference type="EMBL" id="JAAHCF010000043">
    <property type="protein sequence ID" value="KAK8149599.1"/>
    <property type="molecule type" value="Genomic_DNA"/>
</dbReference>
<keyword evidence="3" id="KW-1185">Reference proteome</keyword>
<feature type="signal peptide" evidence="1">
    <location>
        <begin position="1"/>
        <end position="19"/>
    </location>
</feature>
<evidence type="ECO:0000256" key="1">
    <source>
        <dbReference type="SAM" id="SignalP"/>
    </source>
</evidence>
<organism evidence="2 3">
    <name type="scientific">Beauveria asiatica</name>
    <dbReference type="NCBI Taxonomy" id="1069075"/>
    <lineage>
        <taxon>Eukaryota</taxon>
        <taxon>Fungi</taxon>
        <taxon>Dikarya</taxon>
        <taxon>Ascomycota</taxon>
        <taxon>Pezizomycotina</taxon>
        <taxon>Sordariomycetes</taxon>
        <taxon>Hypocreomycetidae</taxon>
        <taxon>Hypocreales</taxon>
        <taxon>Cordycipitaceae</taxon>
        <taxon>Beauveria</taxon>
    </lineage>
</organism>
<evidence type="ECO:0000313" key="3">
    <source>
        <dbReference type="Proteomes" id="UP001397290"/>
    </source>
</evidence>
<proteinExistence type="predicted"/>
<gene>
    <name evidence="2" type="ORF">G3M48_006330</name>
</gene>
<keyword evidence="1" id="KW-0732">Signal</keyword>
<comment type="caution">
    <text evidence="2">The sequence shown here is derived from an EMBL/GenBank/DDBJ whole genome shotgun (WGS) entry which is preliminary data.</text>
</comment>
<reference evidence="2 3" key="1">
    <citation type="submission" date="2020-02" db="EMBL/GenBank/DDBJ databases">
        <title>Comparative genomics of the hypocrealean fungal genus Beauvera.</title>
        <authorList>
            <person name="Showalter D.N."/>
            <person name="Bushley K.E."/>
            <person name="Rehner S.A."/>
        </authorList>
    </citation>
    <scope>NUCLEOTIDE SEQUENCE [LARGE SCALE GENOMIC DNA]</scope>
    <source>
        <strain evidence="2 3">ARSEF4384</strain>
    </source>
</reference>
<dbReference type="AlphaFoldDB" id="A0AAW0S663"/>
<dbReference type="Proteomes" id="UP001397290">
    <property type="component" value="Unassembled WGS sequence"/>
</dbReference>
<protein>
    <submittedName>
        <fullName evidence="2">Uncharacterized protein</fullName>
    </submittedName>
</protein>
<evidence type="ECO:0000313" key="2">
    <source>
        <dbReference type="EMBL" id="KAK8149599.1"/>
    </source>
</evidence>
<sequence length="453" mass="50093">MWWSRVSLIASVFVPIASAGVLATNGSFDTSDAFESLYPRDNPSSKIDDLFELGDSCKDRVQVLQSWLDEIKQMHSDFETAAREASGMPPYAVVFSTFFGTIPLQGMVQDTDTMDKVKARIAAVTQFLNGGGLRSVGRPGKPLLICSDSELEHEDPDSAVRDDKGEYIVSERDPNTNEPVAYLDFHSVFPDANWPIQQVFWCNIFKGYMFAANQKLCSDTLQGAVTQKIPKVAQGLHGVEPFTIGEPSRLLLLCPQAFDKERISPDGRVTVHSFPSLADAVDPDNYPEGDLKQEKYRLDWMLPKSATLYHELYHLTDEYDTKDPSCRSFSSDFLLDASSSSSSSLLASSSAKVLLVPPVSPFCRLGRGLGPVLPRLPPSHVHDSHERHELTGWVKAGPPPANTNMGRLRLMLARIALCTEVARRGWNCRSRSEHLLAQCCDTVAEKSAVLDPL</sequence>